<accession>A0A7K1SYD7</accession>
<comment type="caution">
    <text evidence="2">The sequence shown here is derived from an EMBL/GenBank/DDBJ whole genome shotgun (WGS) entry which is preliminary data.</text>
</comment>
<evidence type="ECO:0008006" key="4">
    <source>
        <dbReference type="Google" id="ProtNLM"/>
    </source>
</evidence>
<protein>
    <recommendedName>
        <fullName evidence="4">PH domain-containing protein</fullName>
    </recommendedName>
</protein>
<dbReference type="AlphaFoldDB" id="A0A7K1SYD7"/>
<keyword evidence="1" id="KW-1133">Transmembrane helix</keyword>
<feature type="transmembrane region" description="Helical" evidence="1">
    <location>
        <begin position="42"/>
        <end position="63"/>
    </location>
</feature>
<proteinExistence type="predicted"/>
<keyword evidence="1" id="KW-0472">Membrane</keyword>
<evidence type="ECO:0000313" key="2">
    <source>
        <dbReference type="EMBL" id="MVN22334.1"/>
    </source>
</evidence>
<keyword evidence="3" id="KW-1185">Reference proteome</keyword>
<feature type="transmembrane region" description="Helical" evidence="1">
    <location>
        <begin position="12"/>
        <end position="30"/>
    </location>
</feature>
<feature type="transmembrane region" description="Helical" evidence="1">
    <location>
        <begin position="178"/>
        <end position="196"/>
    </location>
</feature>
<name>A0A7K1SYD7_9SPHI</name>
<gene>
    <name evidence="2" type="ORF">GO621_12395</name>
</gene>
<sequence length="202" mass="23997">MTQMRFDIKSIQPYRGLILFPFVTFGLLLISLEINKWVPNAAFTVILILSLLALTFGLFYYFIYSQFSIIVDNEKFKIEWIRKLPFNFVKTETIHFKDIKKIRIDRQLNSNQRSVKIYFDTPTTNNQTNSFYINSYDNKFFRGDILNLIDYLDDLCKEKSIRVTTHWEEWNEKGYTKLVTRIIIIGLSTMAIYLILKTANII</sequence>
<dbReference type="EMBL" id="WPIK01000010">
    <property type="protein sequence ID" value="MVN22334.1"/>
    <property type="molecule type" value="Genomic_DNA"/>
</dbReference>
<organism evidence="2 3">
    <name type="scientific">Mucilaginibacter arboris</name>
    <dbReference type="NCBI Taxonomy" id="2682090"/>
    <lineage>
        <taxon>Bacteria</taxon>
        <taxon>Pseudomonadati</taxon>
        <taxon>Bacteroidota</taxon>
        <taxon>Sphingobacteriia</taxon>
        <taxon>Sphingobacteriales</taxon>
        <taxon>Sphingobacteriaceae</taxon>
        <taxon>Mucilaginibacter</taxon>
    </lineage>
</organism>
<reference evidence="2 3" key="1">
    <citation type="submission" date="2019-12" db="EMBL/GenBank/DDBJ databases">
        <title>Mucilaginibacter sp. HMF7410 genome sequencing and assembly.</title>
        <authorList>
            <person name="Kang H."/>
            <person name="Cha I."/>
            <person name="Kim H."/>
            <person name="Joh K."/>
        </authorList>
    </citation>
    <scope>NUCLEOTIDE SEQUENCE [LARGE SCALE GENOMIC DNA]</scope>
    <source>
        <strain evidence="2 3">HMF7410</strain>
    </source>
</reference>
<evidence type="ECO:0000313" key="3">
    <source>
        <dbReference type="Proteomes" id="UP000462014"/>
    </source>
</evidence>
<dbReference type="Proteomes" id="UP000462014">
    <property type="component" value="Unassembled WGS sequence"/>
</dbReference>
<keyword evidence="1" id="KW-0812">Transmembrane</keyword>
<evidence type="ECO:0000256" key="1">
    <source>
        <dbReference type="SAM" id="Phobius"/>
    </source>
</evidence>